<organism evidence="2 4">
    <name type="scientific">Ooceraea biroi</name>
    <name type="common">Clonal raider ant</name>
    <name type="synonym">Cerapachys biroi</name>
    <dbReference type="NCBI Taxonomy" id="2015173"/>
    <lineage>
        <taxon>Eukaryota</taxon>
        <taxon>Metazoa</taxon>
        <taxon>Ecdysozoa</taxon>
        <taxon>Arthropoda</taxon>
        <taxon>Hexapoda</taxon>
        <taxon>Insecta</taxon>
        <taxon>Pterygota</taxon>
        <taxon>Neoptera</taxon>
        <taxon>Endopterygota</taxon>
        <taxon>Hymenoptera</taxon>
        <taxon>Apocrita</taxon>
        <taxon>Aculeata</taxon>
        <taxon>Formicoidea</taxon>
        <taxon>Formicidae</taxon>
        <taxon>Dorylinae</taxon>
        <taxon>Ooceraea</taxon>
    </lineage>
</organism>
<reference evidence="3" key="3">
    <citation type="submission" date="2018-07" db="EMBL/GenBank/DDBJ databases">
        <authorList>
            <person name="Mckenzie S.K."/>
            <person name="Kronauer D.J.C."/>
        </authorList>
    </citation>
    <scope>NUCLEOTIDE SEQUENCE</scope>
    <source>
        <strain evidence="3">Clonal line C1</strain>
    </source>
</reference>
<dbReference type="Proteomes" id="UP000279307">
    <property type="component" value="Chromosome 5"/>
</dbReference>
<dbReference type="InterPro" id="IPR009080">
    <property type="entry name" value="tRNAsynth_Ia_anticodon-bd"/>
</dbReference>
<dbReference type="InterPro" id="IPR008909">
    <property type="entry name" value="DALR_anticod-bd"/>
</dbReference>
<dbReference type="PANTHER" id="PTHR16043">
    <property type="entry name" value="DALRD3 PROTEIN"/>
    <property type="match status" value="1"/>
</dbReference>
<protein>
    <submittedName>
        <fullName evidence="2">DALR anticodon-binding domain-containing protein</fullName>
    </submittedName>
</protein>
<keyword evidence="4" id="KW-1185">Reference proteome</keyword>
<sequence>MENWTSFSTTFLNDNIIFHFTGCTPEKFSVVKVNHENLAVHGELYFLYSLKSWRSFVFCVEGCTTILQHYAHTHRMRKGDASTDVTEEILEHLILKSNNWPIKIARCMLQKERVCVFLNRRDIITNSIKMALDCGRTFGRKLSTGKAFSLKYQPDAESDLTTQRLHLILNVAAKVLHLQGHVVSDEGNSIGKYIFSSKSEGPVAEGYKKYICGVVKNSQSNSKEVCLSWQQYVEQKMNQVAESSKHELIGNKEAEENKRFLHNLASAIITFELIAVKPSRSVVIGNNNLEDNRNVTNTKGASFILYNTARISTIIAKYNEKVSREEYPSLPNIENVDFSQLQEEEEWELIYNFIFGFPQIIDDCLRYEPAFDIYPQMLCLFLSQLCQKFSVYYRRVRILMEGDHLIPKVIARLYMLHALQIVLQNALDIFDIKMESRM</sequence>
<dbReference type="EMBL" id="QOIP01000005">
    <property type="protein sequence ID" value="RLU22993.1"/>
    <property type="molecule type" value="Genomic_DNA"/>
</dbReference>
<dbReference type="GO" id="GO:0106217">
    <property type="term" value="P:tRNA C3-cytosine methylation"/>
    <property type="evidence" value="ECO:0007669"/>
    <property type="project" value="TreeGrafter"/>
</dbReference>
<evidence type="ECO:0000313" key="4">
    <source>
        <dbReference type="Proteomes" id="UP000053097"/>
    </source>
</evidence>
<evidence type="ECO:0000259" key="1">
    <source>
        <dbReference type="SMART" id="SM00836"/>
    </source>
</evidence>
<dbReference type="AlphaFoldDB" id="A0A026WBG5"/>
<evidence type="ECO:0000313" key="3">
    <source>
        <dbReference type="EMBL" id="RLU22993.1"/>
    </source>
</evidence>
<dbReference type="Gene3D" id="1.10.730.10">
    <property type="entry name" value="Isoleucyl-tRNA Synthetase, Domain 1"/>
    <property type="match status" value="1"/>
</dbReference>
<accession>A0A026WBG5</accession>
<dbReference type="GO" id="GO:0006420">
    <property type="term" value="P:arginyl-tRNA aminoacylation"/>
    <property type="evidence" value="ECO:0007669"/>
    <property type="project" value="InterPro"/>
</dbReference>
<dbReference type="OrthoDB" id="9990834at2759"/>
<dbReference type="SMART" id="SM00836">
    <property type="entry name" value="DALR_1"/>
    <property type="match status" value="1"/>
</dbReference>
<feature type="domain" description="DALR anticodon binding" evidence="1">
    <location>
        <begin position="304"/>
        <end position="438"/>
    </location>
</feature>
<dbReference type="GO" id="GO:0005524">
    <property type="term" value="F:ATP binding"/>
    <property type="evidence" value="ECO:0007669"/>
    <property type="project" value="InterPro"/>
</dbReference>
<dbReference type="OMA" id="DMLLIAM"/>
<gene>
    <name evidence="3" type="ORF">DMN91_005271</name>
    <name evidence="2" type="ORF">X777_06372</name>
</gene>
<reference evidence="2 4" key="1">
    <citation type="journal article" date="2014" name="Curr. Biol.">
        <title>The genome of the clonal raider ant Cerapachys biroi.</title>
        <authorList>
            <person name="Oxley P.R."/>
            <person name="Ji L."/>
            <person name="Fetter-Pruneda I."/>
            <person name="McKenzie S.K."/>
            <person name="Li C."/>
            <person name="Hu H."/>
            <person name="Zhang G."/>
            <person name="Kronauer D.J."/>
        </authorList>
    </citation>
    <scope>NUCLEOTIDE SEQUENCE [LARGE SCALE GENOMIC DNA]</scope>
</reference>
<dbReference type="EMBL" id="KK107293">
    <property type="protein sequence ID" value="EZA53293.1"/>
    <property type="molecule type" value="Genomic_DNA"/>
</dbReference>
<dbReference type="GO" id="GO:0000049">
    <property type="term" value="F:tRNA binding"/>
    <property type="evidence" value="ECO:0007669"/>
    <property type="project" value="TreeGrafter"/>
</dbReference>
<dbReference type="Proteomes" id="UP000053097">
    <property type="component" value="Unassembled WGS sequence"/>
</dbReference>
<dbReference type="STRING" id="2015173.A0A026WBG5"/>
<reference evidence="3" key="2">
    <citation type="journal article" date="2018" name="Genome Res.">
        <title>The genomic architecture and molecular evolution of ant odorant receptors.</title>
        <authorList>
            <person name="McKenzie S.K."/>
            <person name="Kronauer D.J.C."/>
        </authorList>
    </citation>
    <scope>NUCLEOTIDE SEQUENCE [LARGE SCALE GENOMIC DNA]</scope>
    <source>
        <strain evidence="3">Clonal line C1</strain>
    </source>
</reference>
<dbReference type="Pfam" id="PF05746">
    <property type="entry name" value="DALR_1"/>
    <property type="match status" value="1"/>
</dbReference>
<name>A0A026WBG5_OOCBI</name>
<dbReference type="SUPFAM" id="SSF47323">
    <property type="entry name" value="Anticodon-binding domain of a subclass of class I aminoacyl-tRNA synthetases"/>
    <property type="match status" value="1"/>
</dbReference>
<dbReference type="GO" id="GO:0004814">
    <property type="term" value="F:arginine-tRNA ligase activity"/>
    <property type="evidence" value="ECO:0007669"/>
    <property type="project" value="InterPro"/>
</dbReference>
<evidence type="ECO:0000313" key="2">
    <source>
        <dbReference type="EMBL" id="EZA53293.1"/>
    </source>
</evidence>
<dbReference type="PANTHER" id="PTHR16043:SF1">
    <property type="entry name" value="DALR ANTICODON-BINDING DOMAIN-CONTAINING PROTEIN 3"/>
    <property type="match status" value="1"/>
</dbReference>
<dbReference type="InterPro" id="IPR037380">
    <property type="entry name" value="DALRD3"/>
</dbReference>
<proteinExistence type="predicted"/>